<feature type="compositionally biased region" description="Low complexity" evidence="1">
    <location>
        <begin position="186"/>
        <end position="213"/>
    </location>
</feature>
<organism evidence="3 4">
    <name type="scientific">Meripilus lineatus</name>
    <dbReference type="NCBI Taxonomy" id="2056292"/>
    <lineage>
        <taxon>Eukaryota</taxon>
        <taxon>Fungi</taxon>
        <taxon>Dikarya</taxon>
        <taxon>Basidiomycota</taxon>
        <taxon>Agaricomycotina</taxon>
        <taxon>Agaricomycetes</taxon>
        <taxon>Polyporales</taxon>
        <taxon>Meripilaceae</taxon>
        <taxon>Meripilus</taxon>
    </lineage>
</organism>
<dbReference type="PANTHER" id="PTHR39463:SF1">
    <property type="entry name" value="MEDUSA"/>
    <property type="match status" value="1"/>
</dbReference>
<evidence type="ECO:0000313" key="4">
    <source>
        <dbReference type="Proteomes" id="UP001212997"/>
    </source>
</evidence>
<evidence type="ECO:0000256" key="1">
    <source>
        <dbReference type="SAM" id="MobiDB-lite"/>
    </source>
</evidence>
<feature type="compositionally biased region" description="Low complexity" evidence="1">
    <location>
        <begin position="480"/>
        <end position="497"/>
    </location>
</feature>
<evidence type="ECO:0000313" key="3">
    <source>
        <dbReference type="EMBL" id="KAJ3490909.1"/>
    </source>
</evidence>
<dbReference type="Proteomes" id="UP001212997">
    <property type="component" value="Unassembled WGS sequence"/>
</dbReference>
<feature type="region of interest" description="Disordered" evidence="1">
    <location>
        <begin position="1"/>
        <end position="33"/>
    </location>
</feature>
<comment type="caution">
    <text evidence="3">The sequence shown here is derived from an EMBL/GenBank/DDBJ whole genome shotgun (WGS) entry which is preliminary data.</text>
</comment>
<feature type="compositionally biased region" description="Basic residues" evidence="1">
    <location>
        <begin position="214"/>
        <end position="228"/>
    </location>
</feature>
<dbReference type="EMBL" id="JANAWD010000020">
    <property type="protein sequence ID" value="KAJ3490909.1"/>
    <property type="molecule type" value="Genomic_DNA"/>
</dbReference>
<dbReference type="Pfam" id="PF23305">
    <property type="entry name" value="DUF7082"/>
    <property type="match status" value="1"/>
</dbReference>
<feature type="region of interest" description="Disordered" evidence="1">
    <location>
        <begin position="475"/>
        <end position="497"/>
    </location>
</feature>
<feature type="domain" description="DUF7082" evidence="2">
    <location>
        <begin position="238"/>
        <end position="391"/>
    </location>
</feature>
<feature type="compositionally biased region" description="Polar residues" evidence="1">
    <location>
        <begin position="1"/>
        <end position="12"/>
    </location>
</feature>
<dbReference type="GO" id="GO:0005634">
    <property type="term" value="C:nucleus"/>
    <property type="evidence" value="ECO:0007669"/>
    <property type="project" value="TreeGrafter"/>
</dbReference>
<reference evidence="3" key="1">
    <citation type="submission" date="2022-07" db="EMBL/GenBank/DDBJ databases">
        <title>Genome Sequence of Physisporinus lineatus.</title>
        <authorList>
            <person name="Buettner E."/>
        </authorList>
    </citation>
    <scope>NUCLEOTIDE SEQUENCE</scope>
    <source>
        <strain evidence="3">VT162</strain>
    </source>
</reference>
<dbReference type="InterPro" id="IPR055509">
    <property type="entry name" value="DUF7082"/>
</dbReference>
<proteinExistence type="predicted"/>
<name>A0AAD5VB61_9APHY</name>
<sequence>MSSAYRNAQSGVYPNHHPQVPQHPHQWRSGRLAYPPYTMSGTSSNPSSIQGLVVSPRGLFRVPGYNALEGLTGNPITISLTFFHRAHETTFLRLVLGRKALTTKVCQVSSKNHSWELQAFAPPSDDSACPATPVPLSVQALSGNGFLLDSVVVGSFCYTDLPHPEPLGTLVDQASRPLSLPRSSFTVVPSSRPHTPSSRPTMPRSRSTRPVSTRSKKKQTLMRTRRLSPGRGSPESHRVTLDFTTPVESVCVGWDKEEMKTGRRLVRFSGKLEDFCLKISSRCIKQEEYSEGDSVISCIYRRDTGKCYVTSVDIICLLESLVGESFEIEEKNRIRRNLEGFRPKTVSKNRAGSEDFFQQIMDFPSPKPRNIEKDVKVFDWNILPQALDKIISKYSLYTYSSDSPESSPSFHGSELPTTLPSETGPMLIPSFTTNHADNPSSNPFFYNTQSFPPNVFTSHLPDVHLTPNMSRASTLDSFASSTTPPLSVSSSPRSVSPFGETPGDMQFFSPAIARSRSIPISRHSSLDRACPLETFQPTDDDFSTFSTVQYSPSFQDQGSHYV</sequence>
<keyword evidence="4" id="KW-1185">Reference proteome</keyword>
<dbReference type="PANTHER" id="PTHR39463">
    <property type="entry name" value="MEDUSA"/>
    <property type="match status" value="1"/>
</dbReference>
<gene>
    <name evidence="3" type="ORF">NLI96_g1100</name>
</gene>
<dbReference type="AlphaFoldDB" id="A0AAD5VB61"/>
<feature type="compositionally biased region" description="Low complexity" evidence="1">
    <location>
        <begin position="14"/>
        <end position="24"/>
    </location>
</feature>
<evidence type="ECO:0000259" key="2">
    <source>
        <dbReference type="Pfam" id="PF23305"/>
    </source>
</evidence>
<accession>A0AAD5VB61</accession>
<feature type="region of interest" description="Disordered" evidence="1">
    <location>
        <begin position="182"/>
        <end position="238"/>
    </location>
</feature>
<protein>
    <recommendedName>
        <fullName evidence="2">DUF7082 domain-containing protein</fullName>
    </recommendedName>
</protein>